<comment type="caution">
    <text evidence="1">The sequence shown here is derived from an EMBL/GenBank/DDBJ whole genome shotgun (WGS) entry which is preliminary data.</text>
</comment>
<dbReference type="EMBL" id="MGKO01000011">
    <property type="protein sequence ID" value="OGN27417.1"/>
    <property type="molecule type" value="Genomic_DNA"/>
</dbReference>
<accession>A0A1F8GPQ6</accession>
<gene>
    <name evidence="1" type="ORF">A2941_01095</name>
</gene>
<evidence type="ECO:0000313" key="2">
    <source>
        <dbReference type="Proteomes" id="UP000178444"/>
    </source>
</evidence>
<organism evidence="1 2">
    <name type="scientific">Candidatus Yanofskybacteria bacterium RIFCSPLOWO2_01_FULL_49_17</name>
    <dbReference type="NCBI Taxonomy" id="1802700"/>
    <lineage>
        <taxon>Bacteria</taxon>
        <taxon>Candidatus Yanofskyibacteriota</taxon>
    </lineage>
</organism>
<protein>
    <submittedName>
        <fullName evidence="1">Uncharacterized protein</fullName>
    </submittedName>
</protein>
<dbReference type="AlphaFoldDB" id="A0A1F8GPQ6"/>
<evidence type="ECO:0000313" key="1">
    <source>
        <dbReference type="EMBL" id="OGN27417.1"/>
    </source>
</evidence>
<dbReference type="Proteomes" id="UP000178444">
    <property type="component" value="Unassembled WGS sequence"/>
</dbReference>
<sequence>MRQPQQGPLFDLGLPRLESKKFTLIPKPELVTWMNGRRYVFYIITFHPGEDMSEVHAGFRPVSDWTMKQFKTRCPVLKGFPRIFTFGKGRNRRLNYIVFTSSGWTGGQVYFSQREVQPTDLFLIYDTRPQPNARR</sequence>
<proteinExistence type="predicted"/>
<reference evidence="1 2" key="1">
    <citation type="journal article" date="2016" name="Nat. Commun.">
        <title>Thousands of microbial genomes shed light on interconnected biogeochemical processes in an aquifer system.</title>
        <authorList>
            <person name="Anantharaman K."/>
            <person name="Brown C.T."/>
            <person name="Hug L.A."/>
            <person name="Sharon I."/>
            <person name="Castelle C.J."/>
            <person name="Probst A.J."/>
            <person name="Thomas B.C."/>
            <person name="Singh A."/>
            <person name="Wilkins M.J."/>
            <person name="Karaoz U."/>
            <person name="Brodie E.L."/>
            <person name="Williams K.H."/>
            <person name="Hubbard S.S."/>
            <person name="Banfield J.F."/>
        </authorList>
    </citation>
    <scope>NUCLEOTIDE SEQUENCE [LARGE SCALE GENOMIC DNA]</scope>
</reference>
<name>A0A1F8GPQ6_9BACT</name>